<dbReference type="PRINTS" id="PR00344">
    <property type="entry name" value="BCTRLSENSOR"/>
</dbReference>
<dbReference type="EMBL" id="FUWR01000002">
    <property type="protein sequence ID" value="SJZ50224.1"/>
    <property type="molecule type" value="Genomic_DNA"/>
</dbReference>
<evidence type="ECO:0000256" key="1">
    <source>
        <dbReference type="ARBA" id="ARBA00000085"/>
    </source>
</evidence>
<dbReference type="STRING" id="115783.SAMN02745119_00790"/>
<dbReference type="CDD" id="cd00082">
    <property type="entry name" value="HisKA"/>
    <property type="match status" value="1"/>
</dbReference>
<accession>A0A1T4L6A8</accession>
<dbReference type="EC" id="2.7.13.3" evidence="2"/>
<evidence type="ECO:0000259" key="4">
    <source>
        <dbReference type="PROSITE" id="PS50109"/>
    </source>
</evidence>
<dbReference type="PANTHER" id="PTHR43065:SF42">
    <property type="entry name" value="TWO-COMPONENT SENSOR PPRA"/>
    <property type="match status" value="1"/>
</dbReference>
<dbReference type="InterPro" id="IPR003594">
    <property type="entry name" value="HATPase_dom"/>
</dbReference>
<dbReference type="Gene3D" id="3.30.565.10">
    <property type="entry name" value="Histidine kinase-like ATPase, C-terminal domain"/>
    <property type="match status" value="1"/>
</dbReference>
<dbReference type="AlphaFoldDB" id="A0A1T4L6A8"/>
<proteinExistence type="predicted"/>
<dbReference type="InterPro" id="IPR036890">
    <property type="entry name" value="HATPase_C_sf"/>
</dbReference>
<dbReference type="SUPFAM" id="SSF47384">
    <property type="entry name" value="Homodimeric domain of signal transducing histidine kinase"/>
    <property type="match status" value="1"/>
</dbReference>
<dbReference type="Pfam" id="PF02518">
    <property type="entry name" value="HATPase_c"/>
    <property type="match status" value="1"/>
</dbReference>
<dbReference type="SUPFAM" id="SSF55874">
    <property type="entry name" value="ATPase domain of HSP90 chaperone/DNA topoisomerase II/histidine kinase"/>
    <property type="match status" value="1"/>
</dbReference>
<dbReference type="PROSITE" id="PS50109">
    <property type="entry name" value="HIS_KIN"/>
    <property type="match status" value="1"/>
</dbReference>
<feature type="domain" description="Histidine kinase" evidence="4">
    <location>
        <begin position="58"/>
        <end position="282"/>
    </location>
</feature>
<dbReference type="InterPro" id="IPR036097">
    <property type="entry name" value="HisK_dim/P_sf"/>
</dbReference>
<evidence type="ECO:0000256" key="2">
    <source>
        <dbReference type="ARBA" id="ARBA00012438"/>
    </source>
</evidence>
<dbReference type="Proteomes" id="UP000190102">
    <property type="component" value="Unassembled WGS sequence"/>
</dbReference>
<dbReference type="SMART" id="SM00387">
    <property type="entry name" value="HATPase_c"/>
    <property type="match status" value="1"/>
</dbReference>
<evidence type="ECO:0000256" key="3">
    <source>
        <dbReference type="ARBA" id="ARBA00022553"/>
    </source>
</evidence>
<dbReference type="InterPro" id="IPR004358">
    <property type="entry name" value="Sig_transdc_His_kin-like_C"/>
</dbReference>
<organism evidence="5 6">
    <name type="scientific">Trichlorobacter thiogenes</name>
    <dbReference type="NCBI Taxonomy" id="115783"/>
    <lineage>
        <taxon>Bacteria</taxon>
        <taxon>Pseudomonadati</taxon>
        <taxon>Thermodesulfobacteriota</taxon>
        <taxon>Desulfuromonadia</taxon>
        <taxon>Geobacterales</taxon>
        <taxon>Geobacteraceae</taxon>
        <taxon>Trichlorobacter</taxon>
    </lineage>
</organism>
<evidence type="ECO:0000313" key="5">
    <source>
        <dbReference type="EMBL" id="SJZ50224.1"/>
    </source>
</evidence>
<dbReference type="InterPro" id="IPR005467">
    <property type="entry name" value="His_kinase_dom"/>
</dbReference>
<comment type="catalytic activity">
    <reaction evidence="1">
        <text>ATP + protein L-histidine = ADP + protein N-phospho-L-histidine.</text>
        <dbReference type="EC" id="2.7.13.3"/>
    </reaction>
</comment>
<keyword evidence="6" id="KW-1185">Reference proteome</keyword>
<keyword evidence="5" id="KW-0808">Transferase</keyword>
<name>A0A1T4L6A8_9BACT</name>
<dbReference type="InterPro" id="IPR003661">
    <property type="entry name" value="HisK_dim/P_dom"/>
</dbReference>
<protein>
    <recommendedName>
        <fullName evidence="2">histidine kinase</fullName>
        <ecNumber evidence="2">2.7.13.3</ecNumber>
    </recommendedName>
</protein>
<evidence type="ECO:0000313" key="6">
    <source>
        <dbReference type="Proteomes" id="UP000190102"/>
    </source>
</evidence>
<sequence length="282" mass="31329">MRSSIRRKVPAEIADNRLRHLNQTLVRQVEQETEKRLLQERLLIQQSRMAAMGEMIGVIAHQWRQPLNALAVMIQNIQEAYEFGELDQGFLEDMVHRSMQQIHTMSKTIDDFGNFQRSGMPHAAFDAARAINDVLILLSGLFATHSIDVVFACKPDAEHQATIMGCRNEFKQAIFNLLKNAYDAILERRDQGELIPRGKILIEITGSAGRVVIAVSDNGGGIPAEIVDRIFDPYFSTKDQGKGSGVGLYMAKLIIENSMKGCLYANNLQGGALFTVELAAAG</sequence>
<dbReference type="SMART" id="SM00388">
    <property type="entry name" value="HisKA"/>
    <property type="match status" value="1"/>
</dbReference>
<reference evidence="6" key="1">
    <citation type="submission" date="2017-02" db="EMBL/GenBank/DDBJ databases">
        <authorList>
            <person name="Varghese N."/>
            <person name="Submissions S."/>
        </authorList>
    </citation>
    <scope>NUCLEOTIDE SEQUENCE [LARGE SCALE GENOMIC DNA]</scope>
    <source>
        <strain evidence="6">ATCC BAA-34</strain>
    </source>
</reference>
<keyword evidence="3" id="KW-0597">Phosphoprotein</keyword>
<dbReference type="GO" id="GO:0000155">
    <property type="term" value="F:phosphorelay sensor kinase activity"/>
    <property type="evidence" value="ECO:0007669"/>
    <property type="project" value="InterPro"/>
</dbReference>
<dbReference type="PANTHER" id="PTHR43065">
    <property type="entry name" value="SENSOR HISTIDINE KINASE"/>
    <property type="match status" value="1"/>
</dbReference>
<dbReference type="RefSeq" id="WP_161947412.1">
    <property type="nucleotide sequence ID" value="NZ_FUWR01000002.1"/>
</dbReference>
<dbReference type="Gene3D" id="1.10.287.130">
    <property type="match status" value="1"/>
</dbReference>
<keyword evidence="5" id="KW-0418">Kinase</keyword>
<gene>
    <name evidence="5" type="ORF">SAMN02745119_00790</name>
</gene>